<evidence type="ECO:0000313" key="3">
    <source>
        <dbReference type="EMBL" id="MBR0649137.1"/>
    </source>
</evidence>
<dbReference type="Gene3D" id="3.40.190.150">
    <property type="entry name" value="Bordetella uptake gene, domain 1"/>
    <property type="match status" value="1"/>
</dbReference>
<proteinExistence type="inferred from homology"/>
<dbReference type="Proteomes" id="UP000698752">
    <property type="component" value="Unassembled WGS sequence"/>
</dbReference>
<dbReference type="CDD" id="cd07012">
    <property type="entry name" value="PBP2_Bug_TTT"/>
    <property type="match status" value="1"/>
</dbReference>
<dbReference type="InterPro" id="IPR042100">
    <property type="entry name" value="Bug_dom1"/>
</dbReference>
<feature type="chain" id="PRO_5046700137" evidence="2">
    <location>
        <begin position="24"/>
        <end position="320"/>
    </location>
</feature>
<dbReference type="InterPro" id="IPR005064">
    <property type="entry name" value="BUG"/>
</dbReference>
<comment type="caution">
    <text evidence="3">The sequence shown here is derived from an EMBL/GenBank/DDBJ whole genome shotgun (WGS) entry which is preliminary data.</text>
</comment>
<dbReference type="InterPro" id="IPR006311">
    <property type="entry name" value="TAT_signal"/>
</dbReference>
<keyword evidence="4" id="KW-1185">Reference proteome</keyword>
<dbReference type="Pfam" id="PF03401">
    <property type="entry name" value="TctC"/>
    <property type="match status" value="1"/>
</dbReference>
<evidence type="ECO:0000256" key="2">
    <source>
        <dbReference type="SAM" id="SignalP"/>
    </source>
</evidence>
<organism evidence="3 4">
    <name type="scientific">Neoroseomonas terrae</name>
    <dbReference type="NCBI Taxonomy" id="424799"/>
    <lineage>
        <taxon>Bacteria</taxon>
        <taxon>Pseudomonadati</taxon>
        <taxon>Pseudomonadota</taxon>
        <taxon>Alphaproteobacteria</taxon>
        <taxon>Acetobacterales</taxon>
        <taxon>Acetobacteraceae</taxon>
        <taxon>Neoroseomonas</taxon>
    </lineage>
</organism>
<dbReference type="Gene3D" id="3.40.190.10">
    <property type="entry name" value="Periplasmic binding protein-like II"/>
    <property type="match status" value="1"/>
</dbReference>
<accession>A0ABS5EEP2</accession>
<evidence type="ECO:0000313" key="4">
    <source>
        <dbReference type="Proteomes" id="UP000698752"/>
    </source>
</evidence>
<reference evidence="4" key="1">
    <citation type="journal article" date="2021" name="Syst. Appl. Microbiol.">
        <title>Roseomonas hellenica sp. nov., isolated from roots of wild-growing Alkanna tinctoria.</title>
        <authorList>
            <person name="Rat A."/>
            <person name="Naranjo H.D."/>
            <person name="Lebbe L."/>
            <person name="Cnockaert M."/>
            <person name="Krigas N."/>
            <person name="Grigoriadou K."/>
            <person name="Maloupa E."/>
            <person name="Willems A."/>
        </authorList>
    </citation>
    <scope>NUCLEOTIDE SEQUENCE [LARGE SCALE GENOMIC DNA]</scope>
    <source>
        <strain evidence="4">LMG 31159</strain>
    </source>
</reference>
<protein>
    <submittedName>
        <fullName evidence="3">Tripartite tricarboxylate transporter substrate binding protein</fullName>
    </submittedName>
</protein>
<dbReference type="PANTHER" id="PTHR42928:SF5">
    <property type="entry name" value="BLR1237 PROTEIN"/>
    <property type="match status" value="1"/>
</dbReference>
<keyword evidence="2" id="KW-0732">Signal</keyword>
<name>A0ABS5EEP2_9PROT</name>
<dbReference type="PIRSF" id="PIRSF017082">
    <property type="entry name" value="YflP"/>
    <property type="match status" value="1"/>
</dbReference>
<dbReference type="PANTHER" id="PTHR42928">
    <property type="entry name" value="TRICARBOXYLATE-BINDING PROTEIN"/>
    <property type="match status" value="1"/>
</dbReference>
<comment type="similarity">
    <text evidence="1">Belongs to the UPF0065 (bug) family.</text>
</comment>
<gene>
    <name evidence="3" type="ORF">GXW78_05645</name>
</gene>
<sequence length="320" mass="33819">MSGIARRAVMAGALALSATVARARAAWAPAGPVTLIVPFAAGGTNDDVVRVLALGMSARLGQAVTIHNKPSAAGVRAIAGLASARPDGRLLAQLPVQVIRSALLGNLGFDASRDTTPIIGVAGSAYGSIAKTGRFPNGWRSFIQEAREKPGTLSYGSSGMNSTAHLTMARLLLREQVDVAHVPFRGAMHGARALADGDIDVLAGPVRIGEAVTAGEAVWLNVWSAQRLRRWPEVPTLRDLGYRLVVTTPFGIVGPPGLPDEITTAIREAILATMHTENFRSLLERLDMTEDYRDGAAFGAFLAESTRMEEMLIGRLGLQP</sequence>
<evidence type="ECO:0000256" key="1">
    <source>
        <dbReference type="ARBA" id="ARBA00006987"/>
    </source>
</evidence>
<dbReference type="EMBL" id="JAAEDI010000005">
    <property type="protein sequence ID" value="MBR0649137.1"/>
    <property type="molecule type" value="Genomic_DNA"/>
</dbReference>
<feature type="signal peptide" evidence="2">
    <location>
        <begin position="1"/>
        <end position="23"/>
    </location>
</feature>
<dbReference type="PROSITE" id="PS51318">
    <property type="entry name" value="TAT"/>
    <property type="match status" value="1"/>
</dbReference>